<comment type="caution">
    <text evidence="2">The sequence shown here is derived from an EMBL/GenBank/DDBJ whole genome shotgun (WGS) entry which is preliminary data.</text>
</comment>
<proteinExistence type="predicted"/>
<sequence>MVSANLPHHTPVTELASLTRTADYLIRRGTDATQSDREACEARKSDREACGVRKKAVMSKLSQDP</sequence>
<dbReference type="EMBL" id="JAGINW010000001">
    <property type="protein sequence ID" value="MBP2329586.1"/>
    <property type="molecule type" value="Genomic_DNA"/>
</dbReference>
<protein>
    <submittedName>
        <fullName evidence="2">Uncharacterized protein</fullName>
    </submittedName>
</protein>
<accession>A0ABS4TYY1</accession>
<keyword evidence="3" id="KW-1185">Reference proteome</keyword>
<feature type="compositionally biased region" description="Basic and acidic residues" evidence="1">
    <location>
        <begin position="32"/>
        <end position="51"/>
    </location>
</feature>
<evidence type="ECO:0000313" key="2">
    <source>
        <dbReference type="EMBL" id="MBP2329586.1"/>
    </source>
</evidence>
<gene>
    <name evidence="2" type="ORF">JOF56_009971</name>
</gene>
<feature type="region of interest" description="Disordered" evidence="1">
    <location>
        <begin position="32"/>
        <end position="65"/>
    </location>
</feature>
<dbReference type="RefSeq" id="WP_209646334.1">
    <property type="nucleotide sequence ID" value="NZ_JAGINW010000001.1"/>
</dbReference>
<dbReference type="Proteomes" id="UP001519332">
    <property type="component" value="Unassembled WGS sequence"/>
</dbReference>
<evidence type="ECO:0000256" key="1">
    <source>
        <dbReference type="SAM" id="MobiDB-lite"/>
    </source>
</evidence>
<evidence type="ECO:0000313" key="3">
    <source>
        <dbReference type="Proteomes" id="UP001519332"/>
    </source>
</evidence>
<organism evidence="2 3">
    <name type="scientific">Kibdelosporangium banguiense</name>
    <dbReference type="NCBI Taxonomy" id="1365924"/>
    <lineage>
        <taxon>Bacteria</taxon>
        <taxon>Bacillati</taxon>
        <taxon>Actinomycetota</taxon>
        <taxon>Actinomycetes</taxon>
        <taxon>Pseudonocardiales</taxon>
        <taxon>Pseudonocardiaceae</taxon>
        <taxon>Kibdelosporangium</taxon>
    </lineage>
</organism>
<name>A0ABS4TYY1_9PSEU</name>
<reference evidence="2 3" key="1">
    <citation type="submission" date="2021-03" db="EMBL/GenBank/DDBJ databases">
        <title>Sequencing the genomes of 1000 actinobacteria strains.</title>
        <authorList>
            <person name="Klenk H.-P."/>
        </authorList>
    </citation>
    <scope>NUCLEOTIDE SEQUENCE [LARGE SCALE GENOMIC DNA]</scope>
    <source>
        <strain evidence="2 3">DSM 46670</strain>
    </source>
</reference>